<feature type="region of interest" description="Disordered" evidence="1">
    <location>
        <begin position="1"/>
        <end position="25"/>
    </location>
</feature>
<sequence length="102" mass="10693">MAGAAGNEVTGLPVPGTLSSSVSRWCGPFSSVPSVGATYAPYDMPGRLEHSSDKRIPPGAGFRPSRAGTGDRGPEPGRHRKWRTCPLCSACPNPTVMQRNQG</sequence>
<dbReference type="Proteomes" id="UP000620156">
    <property type="component" value="Unassembled WGS sequence"/>
</dbReference>
<feature type="compositionally biased region" description="Basic and acidic residues" evidence="1">
    <location>
        <begin position="46"/>
        <end position="56"/>
    </location>
</feature>
<evidence type="ECO:0000313" key="2">
    <source>
        <dbReference type="EMBL" id="GGQ57419.1"/>
    </source>
</evidence>
<gene>
    <name evidence="2" type="ORF">GCM10010145_29090</name>
</gene>
<evidence type="ECO:0000313" key="3">
    <source>
        <dbReference type="Proteomes" id="UP000620156"/>
    </source>
</evidence>
<reference evidence="2" key="2">
    <citation type="submission" date="2020-09" db="EMBL/GenBank/DDBJ databases">
        <authorList>
            <person name="Sun Q."/>
            <person name="Ohkuma M."/>
        </authorList>
    </citation>
    <scope>NUCLEOTIDE SEQUENCE</scope>
    <source>
        <strain evidence="2">JCM 3131</strain>
    </source>
</reference>
<comment type="caution">
    <text evidence="2">The sequence shown here is derived from an EMBL/GenBank/DDBJ whole genome shotgun (WGS) entry which is preliminary data.</text>
</comment>
<proteinExistence type="predicted"/>
<dbReference type="EMBL" id="BMQK01000005">
    <property type="protein sequence ID" value="GGQ57419.1"/>
    <property type="molecule type" value="Genomic_DNA"/>
</dbReference>
<name>A0A918BBG4_9ACTN</name>
<protein>
    <submittedName>
        <fullName evidence="2">Uncharacterized protein</fullName>
    </submittedName>
</protein>
<accession>A0A918BBG4</accession>
<reference evidence="2" key="1">
    <citation type="journal article" date="2014" name="Int. J. Syst. Evol. Microbiol.">
        <title>Complete genome sequence of Corynebacterium casei LMG S-19264T (=DSM 44701T), isolated from a smear-ripened cheese.</title>
        <authorList>
            <consortium name="US DOE Joint Genome Institute (JGI-PGF)"/>
            <person name="Walter F."/>
            <person name="Albersmeier A."/>
            <person name="Kalinowski J."/>
            <person name="Ruckert C."/>
        </authorList>
    </citation>
    <scope>NUCLEOTIDE SEQUENCE</scope>
    <source>
        <strain evidence="2">JCM 3131</strain>
    </source>
</reference>
<organism evidence="2 3">
    <name type="scientific">Streptomyces ruber</name>
    <dbReference type="NCBI Taxonomy" id="83378"/>
    <lineage>
        <taxon>Bacteria</taxon>
        <taxon>Bacillati</taxon>
        <taxon>Actinomycetota</taxon>
        <taxon>Actinomycetes</taxon>
        <taxon>Kitasatosporales</taxon>
        <taxon>Streptomycetaceae</taxon>
        <taxon>Streptomyces</taxon>
    </lineage>
</organism>
<dbReference type="AlphaFoldDB" id="A0A918BBG4"/>
<evidence type="ECO:0000256" key="1">
    <source>
        <dbReference type="SAM" id="MobiDB-lite"/>
    </source>
</evidence>
<keyword evidence="3" id="KW-1185">Reference proteome</keyword>
<feature type="region of interest" description="Disordered" evidence="1">
    <location>
        <begin position="46"/>
        <end position="83"/>
    </location>
</feature>